<proteinExistence type="predicted"/>
<organism evidence="2 3">
    <name type="scientific">Parnassius apollo</name>
    <name type="common">Apollo butterfly</name>
    <name type="synonym">Papilio apollo</name>
    <dbReference type="NCBI Taxonomy" id="110799"/>
    <lineage>
        <taxon>Eukaryota</taxon>
        <taxon>Metazoa</taxon>
        <taxon>Ecdysozoa</taxon>
        <taxon>Arthropoda</taxon>
        <taxon>Hexapoda</taxon>
        <taxon>Insecta</taxon>
        <taxon>Pterygota</taxon>
        <taxon>Neoptera</taxon>
        <taxon>Endopterygota</taxon>
        <taxon>Lepidoptera</taxon>
        <taxon>Glossata</taxon>
        <taxon>Ditrysia</taxon>
        <taxon>Papilionoidea</taxon>
        <taxon>Papilionidae</taxon>
        <taxon>Parnassiinae</taxon>
        <taxon>Parnassini</taxon>
        <taxon>Parnassius</taxon>
        <taxon>Parnassius</taxon>
    </lineage>
</organism>
<gene>
    <name evidence="2" type="ORF">PAPOLLO_LOCUS16383</name>
</gene>
<name>A0A8S3XEV8_PARAO</name>
<comment type="caution">
    <text evidence="2">The sequence shown here is derived from an EMBL/GenBank/DDBJ whole genome shotgun (WGS) entry which is preliminary data.</text>
</comment>
<sequence length="310" mass="35097">MEEDYDNITQRNKTRLYNQMSDESFLDNTYQSLPCIGTLDSTEVEHLKSTIEKLTQELITANNEIDNLNLENNSLKKKLQNYENKLQFYKTIGIEGLRRNSTGLAKRFYSPQYRKINSVYKSLGGLASPQLIKSAKPIKLQLNSTFSKSFDNLQSCYKPIEGMASISNTQNSTPIKNTASGINDTPCVRSRGAIASSLNGTRTSHTQQNIKHRVMILSDQAGRGLRSKLQSLLGNDYHVTCFLKPNAKLNELLNSCNTLCMDFTKEDYVIILGGSNDNDLMELQSFLYYTLHQIKCTNVVVCEIQKKILF</sequence>
<keyword evidence="1" id="KW-0175">Coiled coil</keyword>
<accession>A0A8S3XEV8</accession>
<dbReference type="Proteomes" id="UP000691718">
    <property type="component" value="Unassembled WGS sequence"/>
</dbReference>
<dbReference type="OrthoDB" id="7490061at2759"/>
<reference evidence="2" key="1">
    <citation type="submission" date="2021-04" db="EMBL/GenBank/DDBJ databases">
        <authorList>
            <person name="Tunstrom K."/>
        </authorList>
    </citation>
    <scope>NUCLEOTIDE SEQUENCE</scope>
</reference>
<evidence type="ECO:0000313" key="3">
    <source>
        <dbReference type="Proteomes" id="UP000691718"/>
    </source>
</evidence>
<feature type="coiled-coil region" evidence="1">
    <location>
        <begin position="44"/>
        <end position="92"/>
    </location>
</feature>
<evidence type="ECO:0000313" key="2">
    <source>
        <dbReference type="EMBL" id="CAG5015526.1"/>
    </source>
</evidence>
<dbReference type="EMBL" id="CAJQZP010001082">
    <property type="protein sequence ID" value="CAG5015526.1"/>
    <property type="molecule type" value="Genomic_DNA"/>
</dbReference>
<keyword evidence="3" id="KW-1185">Reference proteome</keyword>
<protein>
    <submittedName>
        <fullName evidence="2">(apollo) hypothetical protein</fullName>
    </submittedName>
</protein>
<evidence type="ECO:0000256" key="1">
    <source>
        <dbReference type="SAM" id="Coils"/>
    </source>
</evidence>
<dbReference type="AlphaFoldDB" id="A0A8S3XEV8"/>